<dbReference type="NCBIfam" id="NF002975">
    <property type="entry name" value="PRK03661.1"/>
    <property type="match status" value="1"/>
</dbReference>
<dbReference type="InterPro" id="IPR036653">
    <property type="entry name" value="CinA-like_C"/>
</dbReference>
<evidence type="ECO:0000259" key="1">
    <source>
        <dbReference type="Pfam" id="PF02464"/>
    </source>
</evidence>
<name>A0A1I3VT85_9GAMM</name>
<keyword evidence="3" id="KW-1185">Reference proteome</keyword>
<dbReference type="EMBL" id="FOSH01000003">
    <property type="protein sequence ID" value="SFJ98329.1"/>
    <property type="molecule type" value="Genomic_DNA"/>
</dbReference>
<dbReference type="SUPFAM" id="SSF142433">
    <property type="entry name" value="CinA-like"/>
    <property type="match status" value="1"/>
</dbReference>
<dbReference type="RefSeq" id="WP_091711818.1">
    <property type="nucleotide sequence ID" value="NZ_FOSH01000003.1"/>
</dbReference>
<gene>
    <name evidence="2" type="ORF">SAMN04488079_103204</name>
</gene>
<dbReference type="AlphaFoldDB" id="A0A1I3VT85"/>
<dbReference type="Gene3D" id="3.90.950.20">
    <property type="entry name" value="CinA-like"/>
    <property type="match status" value="1"/>
</dbReference>
<dbReference type="OrthoDB" id="9801454at2"/>
<dbReference type="NCBIfam" id="TIGR00199">
    <property type="entry name" value="PncC_domain"/>
    <property type="match status" value="1"/>
</dbReference>
<dbReference type="InterPro" id="IPR008136">
    <property type="entry name" value="CinA_C"/>
</dbReference>
<dbReference type="Proteomes" id="UP000198924">
    <property type="component" value="Unassembled WGS sequence"/>
</dbReference>
<sequence length="166" mass="17756">MQNISDASLQTKIIQVAETLNKNHLMLATAESCTGGWVAKCCTDIAGSSSWFERGFVTYSNQAKQDQLGVQSASLQQYGAVSQTVAEEMALGALKHSRADISVALTGIAGPGGGTESKPVGTVWIGWARQPNKVISQLFQFEGDRESIRRQAVLKALSGIIKNARD</sequence>
<proteinExistence type="predicted"/>
<dbReference type="Pfam" id="PF02464">
    <property type="entry name" value="CinA"/>
    <property type="match status" value="1"/>
</dbReference>
<reference evidence="3" key="1">
    <citation type="submission" date="2016-10" db="EMBL/GenBank/DDBJ databases">
        <authorList>
            <person name="Varghese N."/>
            <person name="Submissions S."/>
        </authorList>
    </citation>
    <scope>NUCLEOTIDE SEQUENCE [LARGE SCALE GENOMIC DNA]</scope>
    <source>
        <strain evidence="3">DSM 11578</strain>
    </source>
</reference>
<dbReference type="STRING" id="45496.SAMN04488079_103204"/>
<feature type="domain" description="CinA C-terminal" evidence="1">
    <location>
        <begin position="15"/>
        <end position="162"/>
    </location>
</feature>
<evidence type="ECO:0000313" key="3">
    <source>
        <dbReference type="Proteomes" id="UP000198924"/>
    </source>
</evidence>
<evidence type="ECO:0000313" key="2">
    <source>
        <dbReference type="EMBL" id="SFJ98329.1"/>
    </source>
</evidence>
<protein>
    <submittedName>
        <fullName evidence="2">Nicotinamide-nucleotide amidase</fullName>
    </submittedName>
</protein>
<organism evidence="2 3">
    <name type="scientific">Methylophaga sulfidovorans</name>
    <dbReference type="NCBI Taxonomy" id="45496"/>
    <lineage>
        <taxon>Bacteria</taxon>
        <taxon>Pseudomonadati</taxon>
        <taxon>Pseudomonadota</taxon>
        <taxon>Gammaproteobacteria</taxon>
        <taxon>Thiotrichales</taxon>
        <taxon>Piscirickettsiaceae</taxon>
        <taxon>Methylophaga</taxon>
    </lineage>
</organism>
<accession>A0A1I3VT85</accession>